<organism evidence="2 3">
    <name type="scientific">Eumeta variegata</name>
    <name type="common">Bagworm moth</name>
    <name type="synonym">Eumeta japonica</name>
    <dbReference type="NCBI Taxonomy" id="151549"/>
    <lineage>
        <taxon>Eukaryota</taxon>
        <taxon>Metazoa</taxon>
        <taxon>Ecdysozoa</taxon>
        <taxon>Arthropoda</taxon>
        <taxon>Hexapoda</taxon>
        <taxon>Insecta</taxon>
        <taxon>Pterygota</taxon>
        <taxon>Neoptera</taxon>
        <taxon>Endopterygota</taxon>
        <taxon>Lepidoptera</taxon>
        <taxon>Glossata</taxon>
        <taxon>Ditrysia</taxon>
        <taxon>Tineoidea</taxon>
        <taxon>Psychidae</taxon>
        <taxon>Oiketicinae</taxon>
        <taxon>Eumeta</taxon>
    </lineage>
</organism>
<proteinExistence type="predicted"/>
<name>A0A4C1U909_EUMVA</name>
<sequence>MCKRHAAGWRRPLKTLQKVTITRQKSRREKGSSSAQRTCESPPTPIKGSSGAAYLYVFKGPDLSGLRVLFTNGRNICISKNEKYSPLCGAGRATAQNTSERTRPKLLFIWGGGRAVSVGRGRAPGARPTILLCLDLSATCRVGNLPGPTLLSDKCRASDGIYANCLPNFVFPFAPRPPPRARARGGGKFGPARFMGGARTT</sequence>
<accession>A0A4C1U909</accession>
<dbReference type="Proteomes" id="UP000299102">
    <property type="component" value="Unassembled WGS sequence"/>
</dbReference>
<gene>
    <name evidence="2" type="ORF">EVAR_17229_1</name>
</gene>
<feature type="region of interest" description="Disordered" evidence="1">
    <location>
        <begin position="21"/>
        <end position="45"/>
    </location>
</feature>
<feature type="region of interest" description="Disordered" evidence="1">
    <location>
        <begin position="181"/>
        <end position="201"/>
    </location>
</feature>
<feature type="compositionally biased region" description="Polar residues" evidence="1">
    <location>
        <begin position="32"/>
        <end position="41"/>
    </location>
</feature>
<keyword evidence="3" id="KW-1185">Reference proteome</keyword>
<dbReference type="AlphaFoldDB" id="A0A4C1U909"/>
<protein>
    <submittedName>
        <fullName evidence="2">Uncharacterized protein</fullName>
    </submittedName>
</protein>
<evidence type="ECO:0000313" key="3">
    <source>
        <dbReference type="Proteomes" id="UP000299102"/>
    </source>
</evidence>
<evidence type="ECO:0000313" key="2">
    <source>
        <dbReference type="EMBL" id="GBP22875.1"/>
    </source>
</evidence>
<comment type="caution">
    <text evidence="2">The sequence shown here is derived from an EMBL/GenBank/DDBJ whole genome shotgun (WGS) entry which is preliminary data.</text>
</comment>
<reference evidence="2 3" key="1">
    <citation type="journal article" date="2019" name="Commun. Biol.">
        <title>The bagworm genome reveals a unique fibroin gene that provides high tensile strength.</title>
        <authorList>
            <person name="Kono N."/>
            <person name="Nakamura H."/>
            <person name="Ohtoshi R."/>
            <person name="Tomita M."/>
            <person name="Numata K."/>
            <person name="Arakawa K."/>
        </authorList>
    </citation>
    <scope>NUCLEOTIDE SEQUENCE [LARGE SCALE GENOMIC DNA]</scope>
</reference>
<dbReference type="EMBL" id="BGZK01000144">
    <property type="protein sequence ID" value="GBP22875.1"/>
    <property type="molecule type" value="Genomic_DNA"/>
</dbReference>
<evidence type="ECO:0000256" key="1">
    <source>
        <dbReference type="SAM" id="MobiDB-lite"/>
    </source>
</evidence>